<dbReference type="InParanoid" id="A0A165BH08"/>
<organism evidence="2 3">
    <name type="scientific">Exidia glandulosa HHB12029</name>
    <dbReference type="NCBI Taxonomy" id="1314781"/>
    <lineage>
        <taxon>Eukaryota</taxon>
        <taxon>Fungi</taxon>
        <taxon>Dikarya</taxon>
        <taxon>Basidiomycota</taxon>
        <taxon>Agaricomycotina</taxon>
        <taxon>Agaricomycetes</taxon>
        <taxon>Auriculariales</taxon>
        <taxon>Exidiaceae</taxon>
        <taxon>Exidia</taxon>
    </lineage>
</organism>
<name>A0A165BH08_EXIGL</name>
<proteinExistence type="predicted"/>
<evidence type="ECO:0000256" key="1">
    <source>
        <dbReference type="SAM" id="MobiDB-lite"/>
    </source>
</evidence>
<dbReference type="EMBL" id="KV426463">
    <property type="protein sequence ID" value="KZV80627.1"/>
    <property type="molecule type" value="Genomic_DNA"/>
</dbReference>
<dbReference type="AlphaFoldDB" id="A0A165BH08"/>
<reference evidence="2 3" key="1">
    <citation type="journal article" date="2016" name="Mol. Biol. Evol.">
        <title>Comparative Genomics of Early-Diverging Mushroom-Forming Fungi Provides Insights into the Origins of Lignocellulose Decay Capabilities.</title>
        <authorList>
            <person name="Nagy L.G."/>
            <person name="Riley R."/>
            <person name="Tritt A."/>
            <person name="Adam C."/>
            <person name="Daum C."/>
            <person name="Floudas D."/>
            <person name="Sun H."/>
            <person name="Yadav J.S."/>
            <person name="Pangilinan J."/>
            <person name="Larsson K.H."/>
            <person name="Matsuura K."/>
            <person name="Barry K."/>
            <person name="Labutti K."/>
            <person name="Kuo R."/>
            <person name="Ohm R.A."/>
            <person name="Bhattacharya S.S."/>
            <person name="Shirouzu T."/>
            <person name="Yoshinaga Y."/>
            <person name="Martin F.M."/>
            <person name="Grigoriev I.V."/>
            <person name="Hibbett D.S."/>
        </authorList>
    </citation>
    <scope>NUCLEOTIDE SEQUENCE [LARGE SCALE GENOMIC DNA]</scope>
    <source>
        <strain evidence="2 3">HHB12029</strain>
    </source>
</reference>
<feature type="region of interest" description="Disordered" evidence="1">
    <location>
        <begin position="1"/>
        <end position="39"/>
    </location>
</feature>
<evidence type="ECO:0000313" key="2">
    <source>
        <dbReference type="EMBL" id="KZV80627.1"/>
    </source>
</evidence>
<gene>
    <name evidence="2" type="ORF">EXIGLDRAFT_704975</name>
</gene>
<protein>
    <submittedName>
        <fullName evidence="2">Uncharacterized protein</fullName>
    </submittedName>
</protein>
<sequence>MPVTMSTYRTRHIGRGESDAAIGNDSNYGQEEPTKSGIDLDSIRRTHRALVRDAQLHPQMNGRDGGGEKHATVEIWKEYVSNQVTTKRPRTEQGDDEDITQRAVDVEGNGSLVPVRQRPAGFGFGYRTQYGSVRCLSEGAPCSSATARAVARCSSGSQPFHAQYTYFLSILLRAVLYVARRAASEPNAPRGHRQAQSAVACNLDPARPAARYRVIHSLCAHKPAMADTALRHAAKAVVLAGVCVAVSVSPPEGNDSSASHLVL</sequence>
<evidence type="ECO:0000313" key="3">
    <source>
        <dbReference type="Proteomes" id="UP000077266"/>
    </source>
</evidence>
<keyword evidence="3" id="KW-1185">Reference proteome</keyword>
<accession>A0A165BH08</accession>
<dbReference type="Proteomes" id="UP000077266">
    <property type="component" value="Unassembled WGS sequence"/>
</dbReference>